<reference evidence="2 4" key="1">
    <citation type="submission" date="2017-05" db="EMBL/GenBank/DDBJ databases">
        <title>Isolation of Rhodococcus sp. S2-17 biodegrading of BP-3.</title>
        <authorList>
            <person name="Lee Y."/>
            <person name="Kim K.H."/>
            <person name="Chun B.H."/>
            <person name="Jung H.S."/>
            <person name="Jeon C.O."/>
        </authorList>
    </citation>
    <scope>NUCLEOTIDE SEQUENCE [LARGE SCALE GENOMIC DNA]</scope>
    <source>
        <strain evidence="2 4">S2-17</strain>
    </source>
</reference>
<dbReference type="Proteomes" id="UP001185863">
    <property type="component" value="Unassembled WGS sequence"/>
</dbReference>
<evidence type="ECO:0000256" key="1">
    <source>
        <dbReference type="SAM" id="SignalP"/>
    </source>
</evidence>
<dbReference type="Proteomes" id="UP000245711">
    <property type="component" value="Chromosome"/>
</dbReference>
<evidence type="ECO:0000313" key="2">
    <source>
        <dbReference type="EMBL" id="AWK74432.1"/>
    </source>
</evidence>
<gene>
    <name evidence="2" type="ORF">CBI38_25635</name>
    <name evidence="3" type="ORF">R4315_19180</name>
</gene>
<dbReference type="RefSeq" id="WP_109333357.1">
    <property type="nucleotide sequence ID" value="NZ_CP021354.1"/>
</dbReference>
<accession>A0A2S2C0P1</accession>
<evidence type="ECO:0000313" key="3">
    <source>
        <dbReference type="EMBL" id="MDV7266653.1"/>
    </source>
</evidence>
<dbReference type="EMBL" id="CP021354">
    <property type="protein sequence ID" value="AWK74432.1"/>
    <property type="molecule type" value="Genomic_DNA"/>
</dbReference>
<feature type="chain" id="PRO_5038508067" description="LppU protein" evidence="1">
    <location>
        <begin position="20"/>
        <end position="196"/>
    </location>
</feature>
<evidence type="ECO:0008006" key="5">
    <source>
        <dbReference type="Google" id="ProtNLM"/>
    </source>
</evidence>
<dbReference type="EMBL" id="JAWLUP010000055">
    <property type="protein sequence ID" value="MDV7266653.1"/>
    <property type="molecule type" value="Genomic_DNA"/>
</dbReference>
<dbReference type="AlphaFoldDB" id="A0A2S2C0P1"/>
<feature type="signal peptide" evidence="1">
    <location>
        <begin position="1"/>
        <end position="19"/>
    </location>
</feature>
<name>A0A2S2C0P1_9NOCA</name>
<organism evidence="2 4">
    <name type="scientific">Rhodococcus oxybenzonivorans</name>
    <dbReference type="NCBI Taxonomy" id="1990687"/>
    <lineage>
        <taxon>Bacteria</taxon>
        <taxon>Bacillati</taxon>
        <taxon>Actinomycetota</taxon>
        <taxon>Actinomycetes</taxon>
        <taxon>Mycobacteriales</taxon>
        <taxon>Nocardiaceae</taxon>
        <taxon>Rhodococcus</taxon>
    </lineage>
</organism>
<keyword evidence="1" id="KW-0732">Signal</keyword>
<evidence type="ECO:0000313" key="4">
    <source>
        <dbReference type="Proteomes" id="UP000245711"/>
    </source>
</evidence>
<proteinExistence type="predicted"/>
<keyword evidence="4" id="KW-1185">Reference proteome</keyword>
<protein>
    <recommendedName>
        <fullName evidence="5">LppU protein</fullName>
    </recommendedName>
</protein>
<sequence>MAGLVRRVCTAVVALSATAVLVTGCGSEVTPTAVPESGASATTTESTTVIDGQEGVDAGGDVDFEVAIGECVKLGGTITDAEIDKAACGSPESNYKVIAKAEQNSQCISDADSYYYETLGGVEQGAICLDVDWVIGGCMDVGGEDPKRIECTDPTAVDGVKVTEIVQGATSVDSCTTSSNGYEYPERKFVVCVDEL</sequence>
<dbReference type="KEGG" id="roz:CBI38_25635"/>
<dbReference type="OrthoDB" id="3701210at2"/>
<reference evidence="3" key="2">
    <citation type="submission" date="2023-10" db="EMBL/GenBank/DDBJ databases">
        <title>Development of a sustainable strategy for remediation of hydrocarbon-contaminated territories based on the waste exchange concept.</title>
        <authorList>
            <person name="Krivoruchko A."/>
        </authorList>
    </citation>
    <scope>NUCLEOTIDE SEQUENCE</scope>
    <source>
        <strain evidence="3">IEGM 68</strain>
    </source>
</reference>
<dbReference type="PROSITE" id="PS51257">
    <property type="entry name" value="PROKAR_LIPOPROTEIN"/>
    <property type="match status" value="1"/>
</dbReference>